<keyword evidence="4" id="KW-0503">Monooxygenase</keyword>
<dbReference type="Pfam" id="PF00067">
    <property type="entry name" value="p450"/>
    <property type="match status" value="1"/>
</dbReference>
<organism evidence="5 6">
    <name type="scientific">Miscanthus lutarioriparius</name>
    <dbReference type="NCBI Taxonomy" id="422564"/>
    <lineage>
        <taxon>Eukaryota</taxon>
        <taxon>Viridiplantae</taxon>
        <taxon>Streptophyta</taxon>
        <taxon>Embryophyta</taxon>
        <taxon>Tracheophyta</taxon>
        <taxon>Spermatophyta</taxon>
        <taxon>Magnoliopsida</taxon>
        <taxon>Liliopsida</taxon>
        <taxon>Poales</taxon>
        <taxon>Poaceae</taxon>
        <taxon>PACMAD clade</taxon>
        <taxon>Panicoideae</taxon>
        <taxon>Andropogonodae</taxon>
        <taxon>Andropogoneae</taxon>
        <taxon>Saccharinae</taxon>
        <taxon>Miscanthus</taxon>
    </lineage>
</organism>
<dbReference type="OrthoDB" id="442633at2759"/>
<evidence type="ECO:0000256" key="4">
    <source>
        <dbReference type="RuleBase" id="RU000461"/>
    </source>
</evidence>
<comment type="similarity">
    <text evidence="4">Belongs to the cytochrome P450 family.</text>
</comment>
<evidence type="ECO:0000256" key="1">
    <source>
        <dbReference type="ARBA" id="ARBA00022723"/>
    </source>
</evidence>
<dbReference type="GO" id="GO:0016705">
    <property type="term" value="F:oxidoreductase activity, acting on paired donors, with incorporation or reduction of molecular oxygen"/>
    <property type="evidence" value="ECO:0007669"/>
    <property type="project" value="InterPro"/>
</dbReference>
<comment type="caution">
    <text evidence="5">The sequence shown here is derived from an EMBL/GenBank/DDBJ whole genome shotgun (WGS) entry which is preliminary data.</text>
</comment>
<feature type="binding site" description="axial binding residue" evidence="3">
    <location>
        <position position="463"/>
    </location>
    <ligand>
        <name>heme</name>
        <dbReference type="ChEBI" id="CHEBI:30413"/>
    </ligand>
    <ligandPart>
        <name>Fe</name>
        <dbReference type="ChEBI" id="CHEBI:18248"/>
    </ligandPart>
</feature>
<evidence type="ECO:0000256" key="2">
    <source>
        <dbReference type="ARBA" id="ARBA00023004"/>
    </source>
</evidence>
<keyword evidence="2 3" id="KW-0408">Iron</keyword>
<dbReference type="PANTHER" id="PTHR24286">
    <property type="entry name" value="CYTOCHROME P450 26"/>
    <property type="match status" value="1"/>
</dbReference>
<dbReference type="AlphaFoldDB" id="A0A811MEE3"/>
<dbReference type="GO" id="GO:0005506">
    <property type="term" value="F:iron ion binding"/>
    <property type="evidence" value="ECO:0007669"/>
    <property type="project" value="InterPro"/>
</dbReference>
<sequence>MSSMLYLAAVSVTLALGVGAILVLRWRNGGRPSQDARLPPGSRGLPFLGETLHYLAASSTLELLPPFFEERLERYGPIFRTSLVGEDLIVSLDAELNAHILKQEERGFQIWYPPSFMRVFGAGNITSKIGVLHRHMRTLVLRLFGHQSIRSVLLRDVQRSARDELRSWLGRPDVEVRTAISRMIFGVTAKKLISHDDAASGGRLWECFHDWTSGLLSFPVPIPGTTFYKCMQRYTYANHPHKMHVSDNLRNNYKYPAINLVDSGLRSSSLQGRKNVMKMLKQQLSERRNAAERETVDFFDLVIDELNKPNPIMDESTALDLLLTMLFASHETTSMVLTVILKYLTDNPKALQELTEEHEKILERRVDPDSDITWDEYKSMKFTSHVIHESLRLANIALVMFRKADQDVHINGSKIMICPLASHLNMKVYEDPSVFNPWRWKDIPEPVGASKDFMAFGGGLRLCAGADFSKMQMAMFLHYLVINYRWKAVSGGTMVFYPGLQFPDGFHIQLLPKIRNVVLETLSRN</sequence>
<evidence type="ECO:0000313" key="6">
    <source>
        <dbReference type="Proteomes" id="UP000604825"/>
    </source>
</evidence>
<dbReference type="PANTHER" id="PTHR24286:SF216">
    <property type="entry name" value="CYTOCHROME P450 FAMILY 87 SUBFAMILY A POLYPEPTIDE 2"/>
    <property type="match status" value="1"/>
</dbReference>
<evidence type="ECO:0000256" key="3">
    <source>
        <dbReference type="PIRSR" id="PIRSR602401-1"/>
    </source>
</evidence>
<proteinExistence type="inferred from homology"/>
<gene>
    <name evidence="5" type="ORF">NCGR_LOCUS3650</name>
</gene>
<dbReference type="Gene3D" id="1.10.630.10">
    <property type="entry name" value="Cytochrome P450"/>
    <property type="match status" value="1"/>
</dbReference>
<dbReference type="CDD" id="cd11043">
    <property type="entry name" value="CYP90-like"/>
    <property type="match status" value="1"/>
</dbReference>
<evidence type="ECO:0008006" key="7">
    <source>
        <dbReference type="Google" id="ProtNLM"/>
    </source>
</evidence>
<dbReference type="GO" id="GO:0016132">
    <property type="term" value="P:brassinosteroid biosynthetic process"/>
    <property type="evidence" value="ECO:0007669"/>
    <property type="project" value="TreeGrafter"/>
</dbReference>
<evidence type="ECO:0000313" key="5">
    <source>
        <dbReference type="EMBL" id="CAD6205882.1"/>
    </source>
</evidence>
<keyword evidence="6" id="KW-1185">Reference proteome</keyword>
<dbReference type="PRINTS" id="PR00385">
    <property type="entry name" value="P450"/>
</dbReference>
<dbReference type="SUPFAM" id="SSF48264">
    <property type="entry name" value="Cytochrome P450"/>
    <property type="match status" value="1"/>
</dbReference>
<dbReference type="InterPro" id="IPR017972">
    <property type="entry name" value="Cyt_P450_CS"/>
</dbReference>
<dbReference type="PRINTS" id="PR00463">
    <property type="entry name" value="EP450I"/>
</dbReference>
<keyword evidence="4" id="KW-0560">Oxidoreductase</keyword>
<dbReference type="GO" id="GO:0010268">
    <property type="term" value="P:brassinosteroid homeostasis"/>
    <property type="evidence" value="ECO:0007669"/>
    <property type="project" value="TreeGrafter"/>
</dbReference>
<name>A0A811MEE3_9POAL</name>
<keyword evidence="3 4" id="KW-0349">Heme</keyword>
<accession>A0A811MEE3</accession>
<dbReference type="GO" id="GO:0020037">
    <property type="term" value="F:heme binding"/>
    <property type="evidence" value="ECO:0007669"/>
    <property type="project" value="InterPro"/>
</dbReference>
<dbReference type="InterPro" id="IPR036396">
    <property type="entry name" value="Cyt_P450_sf"/>
</dbReference>
<dbReference type="InterPro" id="IPR002401">
    <property type="entry name" value="Cyt_P450_E_grp-I"/>
</dbReference>
<comment type="cofactor">
    <cofactor evidence="3">
        <name>heme</name>
        <dbReference type="ChEBI" id="CHEBI:30413"/>
    </cofactor>
</comment>
<dbReference type="EMBL" id="CAJGYO010000001">
    <property type="protein sequence ID" value="CAD6205882.1"/>
    <property type="molecule type" value="Genomic_DNA"/>
</dbReference>
<dbReference type="GO" id="GO:0016125">
    <property type="term" value="P:sterol metabolic process"/>
    <property type="evidence" value="ECO:0007669"/>
    <property type="project" value="TreeGrafter"/>
</dbReference>
<keyword evidence="1 3" id="KW-0479">Metal-binding</keyword>
<protein>
    <recommendedName>
        <fullName evidence="7">Cytochrome P450</fullName>
    </recommendedName>
</protein>
<dbReference type="Proteomes" id="UP000604825">
    <property type="component" value="Unassembled WGS sequence"/>
</dbReference>
<dbReference type="GO" id="GO:0004497">
    <property type="term" value="F:monooxygenase activity"/>
    <property type="evidence" value="ECO:0007669"/>
    <property type="project" value="UniProtKB-KW"/>
</dbReference>
<dbReference type="InterPro" id="IPR001128">
    <property type="entry name" value="Cyt_P450"/>
</dbReference>
<dbReference type="PROSITE" id="PS00086">
    <property type="entry name" value="CYTOCHROME_P450"/>
    <property type="match status" value="1"/>
</dbReference>
<reference evidence="5" key="1">
    <citation type="submission" date="2020-10" db="EMBL/GenBank/DDBJ databases">
        <authorList>
            <person name="Han B."/>
            <person name="Lu T."/>
            <person name="Zhao Q."/>
            <person name="Huang X."/>
            <person name="Zhao Y."/>
        </authorList>
    </citation>
    <scope>NUCLEOTIDE SEQUENCE</scope>
</reference>